<dbReference type="RefSeq" id="WP_143117094.1">
    <property type="nucleotide sequence ID" value="NZ_FNOW01000073.1"/>
</dbReference>
<accession>A0A1H3K205</accession>
<dbReference type="InterPro" id="IPR036291">
    <property type="entry name" value="NAD(P)-bd_dom_sf"/>
</dbReference>
<dbReference type="Proteomes" id="UP000198672">
    <property type="component" value="Unassembled WGS sequence"/>
</dbReference>
<dbReference type="PANTHER" id="PTHR43238:SF1">
    <property type="entry name" value="GDP-L-FUCOSE SYNTHASE"/>
    <property type="match status" value="1"/>
</dbReference>
<dbReference type="Pfam" id="PF01370">
    <property type="entry name" value="Epimerase"/>
    <property type="match status" value="1"/>
</dbReference>
<evidence type="ECO:0000313" key="2">
    <source>
        <dbReference type="EMBL" id="SDY46181.1"/>
    </source>
</evidence>
<dbReference type="OrthoDB" id="9811425at2"/>
<keyword evidence="3" id="KW-1185">Reference proteome</keyword>
<sequence length="77" mass="8226">MLNAQDSSPSIYIAGHRGMVGAALLRALEHAGHTNLITRTHAELDLTDQTAVETFFADQRPTQVYLAAAKVGGIHAN</sequence>
<evidence type="ECO:0000313" key="3">
    <source>
        <dbReference type="Proteomes" id="UP000198672"/>
    </source>
</evidence>
<reference evidence="3" key="1">
    <citation type="submission" date="2016-10" db="EMBL/GenBank/DDBJ databases">
        <authorList>
            <person name="Varghese N."/>
            <person name="Submissions S."/>
        </authorList>
    </citation>
    <scope>NUCLEOTIDE SEQUENCE [LARGE SCALE GENOMIC DNA]</scope>
    <source>
        <strain evidence="3">DSM 173</strain>
    </source>
</reference>
<dbReference type="Gene3D" id="3.40.50.720">
    <property type="entry name" value="NAD(P)-binding Rossmann-like Domain"/>
    <property type="match status" value="1"/>
</dbReference>
<feature type="non-terminal residue" evidence="2">
    <location>
        <position position="77"/>
    </location>
</feature>
<dbReference type="EMBL" id="FNOW01000073">
    <property type="protein sequence ID" value="SDY46181.1"/>
    <property type="molecule type" value="Genomic_DNA"/>
</dbReference>
<name>A0A1H3K205_ALLWA</name>
<gene>
    <name evidence="2" type="ORF">SAMN05421644_1738</name>
</gene>
<organism evidence="2 3">
    <name type="scientific">Allochromatium warmingii</name>
    <name type="common">Chromatium warmingii</name>
    <dbReference type="NCBI Taxonomy" id="61595"/>
    <lineage>
        <taxon>Bacteria</taxon>
        <taxon>Pseudomonadati</taxon>
        <taxon>Pseudomonadota</taxon>
        <taxon>Gammaproteobacteria</taxon>
        <taxon>Chromatiales</taxon>
        <taxon>Chromatiaceae</taxon>
        <taxon>Allochromatium</taxon>
    </lineage>
</organism>
<dbReference type="PANTHER" id="PTHR43238">
    <property type="entry name" value="GDP-L-FUCOSE SYNTHASE"/>
    <property type="match status" value="1"/>
</dbReference>
<dbReference type="GO" id="GO:0050577">
    <property type="term" value="F:GDP-L-fucose synthase activity"/>
    <property type="evidence" value="ECO:0007669"/>
    <property type="project" value="TreeGrafter"/>
</dbReference>
<dbReference type="STRING" id="61595.SAMN05421644_1738"/>
<evidence type="ECO:0000259" key="1">
    <source>
        <dbReference type="Pfam" id="PF01370"/>
    </source>
</evidence>
<proteinExistence type="predicted"/>
<dbReference type="InterPro" id="IPR001509">
    <property type="entry name" value="Epimerase_deHydtase"/>
</dbReference>
<dbReference type="AlphaFoldDB" id="A0A1H3K205"/>
<protein>
    <submittedName>
        <fullName evidence="2">GDP-L-fucose synthase</fullName>
    </submittedName>
</protein>
<feature type="domain" description="NAD-dependent epimerase/dehydratase" evidence="1">
    <location>
        <begin position="11"/>
        <end position="77"/>
    </location>
</feature>
<dbReference type="SUPFAM" id="SSF51735">
    <property type="entry name" value="NAD(P)-binding Rossmann-fold domains"/>
    <property type="match status" value="1"/>
</dbReference>